<evidence type="ECO:0000313" key="8">
    <source>
        <dbReference type="Proteomes" id="UP001152759"/>
    </source>
</evidence>
<dbReference type="InterPro" id="IPR007248">
    <property type="entry name" value="Mpv17_PMP22"/>
</dbReference>
<comment type="similarity">
    <text evidence="2 6">Belongs to the peroxisomal membrane protein PXMP2/4 family.</text>
</comment>
<dbReference type="PANTHER" id="PTHR11266:SF75">
    <property type="entry name" value="IP10007P-RELATED"/>
    <property type="match status" value="1"/>
</dbReference>
<keyword evidence="5 6" id="KW-0472">Membrane</keyword>
<dbReference type="GO" id="GO:0005739">
    <property type="term" value="C:mitochondrion"/>
    <property type="evidence" value="ECO:0007669"/>
    <property type="project" value="TreeGrafter"/>
</dbReference>
<reference evidence="7" key="1">
    <citation type="submission" date="2021-12" db="EMBL/GenBank/DDBJ databases">
        <authorList>
            <person name="King R."/>
        </authorList>
    </citation>
    <scope>NUCLEOTIDE SEQUENCE</scope>
</reference>
<protein>
    <recommendedName>
        <fullName evidence="9">Mpv17-like protein</fullName>
    </recommendedName>
</protein>
<evidence type="ECO:0000256" key="6">
    <source>
        <dbReference type="RuleBase" id="RU363053"/>
    </source>
</evidence>
<dbReference type="KEGG" id="btab:109037459"/>
<evidence type="ECO:0000256" key="3">
    <source>
        <dbReference type="ARBA" id="ARBA00022692"/>
    </source>
</evidence>
<comment type="subcellular location">
    <subcellularLocation>
        <location evidence="1">Membrane</location>
        <topology evidence="1">Multi-pass membrane protein</topology>
    </subcellularLocation>
</comment>
<evidence type="ECO:0000256" key="1">
    <source>
        <dbReference type="ARBA" id="ARBA00004141"/>
    </source>
</evidence>
<dbReference type="OrthoDB" id="430207at2759"/>
<organism evidence="7 8">
    <name type="scientific">Bemisia tabaci</name>
    <name type="common">Sweetpotato whitefly</name>
    <name type="synonym">Aleurodes tabaci</name>
    <dbReference type="NCBI Taxonomy" id="7038"/>
    <lineage>
        <taxon>Eukaryota</taxon>
        <taxon>Metazoa</taxon>
        <taxon>Ecdysozoa</taxon>
        <taxon>Arthropoda</taxon>
        <taxon>Hexapoda</taxon>
        <taxon>Insecta</taxon>
        <taxon>Pterygota</taxon>
        <taxon>Neoptera</taxon>
        <taxon>Paraneoptera</taxon>
        <taxon>Hemiptera</taxon>
        <taxon>Sternorrhyncha</taxon>
        <taxon>Aleyrodoidea</taxon>
        <taxon>Aleyrodidae</taxon>
        <taxon>Aleyrodinae</taxon>
        <taxon>Bemisia</taxon>
    </lineage>
</organism>
<evidence type="ECO:0000256" key="5">
    <source>
        <dbReference type="ARBA" id="ARBA00023136"/>
    </source>
</evidence>
<dbReference type="AlphaFoldDB" id="A0A9P0AF31"/>
<dbReference type="PANTHER" id="PTHR11266">
    <property type="entry name" value="PEROXISOMAL MEMBRANE PROTEIN 2, PXMP2 MPV17"/>
    <property type="match status" value="1"/>
</dbReference>
<accession>A0A9P0AF31</accession>
<evidence type="ECO:0008006" key="9">
    <source>
        <dbReference type="Google" id="ProtNLM"/>
    </source>
</evidence>
<name>A0A9P0AF31_BEMTA</name>
<dbReference type="Pfam" id="PF04117">
    <property type="entry name" value="Mpv17_PMP22"/>
    <property type="match status" value="1"/>
</dbReference>
<dbReference type="Proteomes" id="UP001152759">
    <property type="component" value="Chromosome 5"/>
</dbReference>
<dbReference type="GO" id="GO:0016020">
    <property type="term" value="C:membrane"/>
    <property type="evidence" value="ECO:0007669"/>
    <property type="project" value="UniProtKB-SubCell"/>
</dbReference>
<dbReference type="EMBL" id="OU963866">
    <property type="protein sequence ID" value="CAH0390380.1"/>
    <property type="molecule type" value="Genomic_DNA"/>
</dbReference>
<feature type="transmembrane region" description="Helical" evidence="6">
    <location>
        <begin position="56"/>
        <end position="75"/>
    </location>
</feature>
<keyword evidence="8" id="KW-1185">Reference proteome</keyword>
<gene>
    <name evidence="7" type="ORF">BEMITA_LOCUS9109</name>
</gene>
<proteinExistence type="inferred from homology"/>
<keyword evidence="3 6" id="KW-0812">Transmembrane</keyword>
<sequence>MTVSQGVISNFKRIMNTYPLARGMLSYSIIWPSGCAVQQVLIAEEEKIDFARVARFSLYGALYVAPTLNIWLTIARRIWPANNLRSAITKSIVEQITYTPIAMTSFYFGMTLLEGRTIEHAKNEVKEKFWPTYKVGACIWPAIQTFNWTYVSDKNRIAFVSMCSFIWTTFLAYMKHHYNVPVEKSQALVPLDR</sequence>
<feature type="transmembrane region" description="Helical" evidence="6">
    <location>
        <begin position="157"/>
        <end position="174"/>
    </location>
</feature>
<keyword evidence="4 6" id="KW-1133">Transmembrane helix</keyword>
<evidence type="ECO:0000313" key="7">
    <source>
        <dbReference type="EMBL" id="CAH0390380.1"/>
    </source>
</evidence>
<evidence type="ECO:0000256" key="2">
    <source>
        <dbReference type="ARBA" id="ARBA00006824"/>
    </source>
</evidence>
<evidence type="ECO:0000256" key="4">
    <source>
        <dbReference type="ARBA" id="ARBA00022989"/>
    </source>
</evidence>